<feature type="signal peptide" evidence="1">
    <location>
        <begin position="1"/>
        <end position="18"/>
    </location>
</feature>
<dbReference type="OrthoDB" id="6625590at2"/>
<feature type="domain" description="Type-F conjugative transfer system protein TraW N-terminal" evidence="2">
    <location>
        <begin position="7"/>
        <end position="30"/>
    </location>
</feature>
<dbReference type="EMBL" id="JRUQ01000026">
    <property type="protein sequence ID" value="KGT94762.1"/>
    <property type="molecule type" value="Genomic_DNA"/>
</dbReference>
<dbReference type="STRING" id="371042.NG99_07180"/>
<evidence type="ECO:0000313" key="4">
    <source>
        <dbReference type="Proteomes" id="UP000030351"/>
    </source>
</evidence>
<protein>
    <recommendedName>
        <fullName evidence="2">Type-F conjugative transfer system protein TraW N-terminal domain-containing protein</fullName>
    </recommendedName>
</protein>
<evidence type="ECO:0000256" key="1">
    <source>
        <dbReference type="SAM" id="SignalP"/>
    </source>
</evidence>
<evidence type="ECO:0000313" key="3">
    <source>
        <dbReference type="EMBL" id="KGT94762.1"/>
    </source>
</evidence>
<comment type="caution">
    <text evidence="3">The sequence shown here is derived from an EMBL/GenBank/DDBJ whole genome shotgun (WGS) entry which is preliminary data.</text>
</comment>
<dbReference type="InterPro" id="IPR025864">
    <property type="entry name" value="TraW_N_dom"/>
</dbReference>
<organism evidence="3 4">
    <name type="scientific">Erwinia typographi</name>
    <dbReference type="NCBI Taxonomy" id="371042"/>
    <lineage>
        <taxon>Bacteria</taxon>
        <taxon>Pseudomonadati</taxon>
        <taxon>Pseudomonadota</taxon>
        <taxon>Gammaproteobacteria</taxon>
        <taxon>Enterobacterales</taxon>
        <taxon>Erwiniaceae</taxon>
        <taxon>Erwinia</taxon>
    </lineage>
</organism>
<dbReference type="NCBIfam" id="TIGR02743">
    <property type="entry name" value="TraW"/>
    <property type="match status" value="1"/>
</dbReference>
<dbReference type="AlphaFoldDB" id="A0A0A3Z6P4"/>
<accession>A0A0A3Z6P4</accession>
<feature type="chain" id="PRO_5002006042" description="Type-F conjugative transfer system protein TraW N-terminal domain-containing protein" evidence="1">
    <location>
        <begin position="19"/>
        <end position="209"/>
    </location>
</feature>
<dbReference type="eggNOG" id="ENOG5031QWG">
    <property type="taxonomic scope" value="Bacteria"/>
</dbReference>
<reference evidence="3 4" key="1">
    <citation type="submission" date="2014-10" db="EMBL/GenBank/DDBJ databases">
        <title>Genome sequence of Erwinia typographi M043b.</title>
        <authorList>
            <person name="Chan K.-G."/>
            <person name="Tan W.-S."/>
        </authorList>
    </citation>
    <scope>NUCLEOTIDE SEQUENCE [LARGE SCALE GENOMIC DNA]</scope>
    <source>
        <strain evidence="3 4">M043b</strain>
    </source>
</reference>
<dbReference type="Pfam" id="PF12477">
    <property type="entry name" value="TraW_N"/>
    <property type="match status" value="1"/>
</dbReference>
<keyword evidence="1" id="KW-0732">Signal</keyword>
<name>A0A0A3Z6P4_9GAMM</name>
<dbReference type="Proteomes" id="UP000030351">
    <property type="component" value="Unassembled WGS sequence"/>
</dbReference>
<keyword evidence="4" id="KW-1185">Reference proteome</keyword>
<evidence type="ECO:0000259" key="2">
    <source>
        <dbReference type="Pfam" id="PF12477"/>
    </source>
</evidence>
<proteinExistence type="predicted"/>
<sequence length="209" mass="23062">MKTMLTALLLAAALPATAANLGTYGDTWGIAEHDLIGVMKNNLQQHFAGQSPEAVQQEMQKRAEEDALRPPPVEGLVTAKETHTRLFDPTFTVTKDLADQNGTVFARKGQQVNPFDIIPVFDETLYFIDGDDERQIAWMKAQQTTTAVRKVILVNGNVRDSAGALGEQMFFDQTGTLVRKFGIKQIPARVTQAPGKKLFSITEYGLPDR</sequence>
<dbReference type="InterPro" id="IPR014114">
    <property type="entry name" value="TraW"/>
</dbReference>
<gene>
    <name evidence="3" type="ORF">NG99_07180</name>
</gene>
<dbReference type="RefSeq" id="WP_034890183.1">
    <property type="nucleotide sequence ID" value="NZ_JRUQ01000026.1"/>
</dbReference>